<dbReference type="Pfam" id="PF01068">
    <property type="entry name" value="DNA_ligase_A_M"/>
    <property type="match status" value="1"/>
</dbReference>
<dbReference type="SUPFAM" id="SSF56091">
    <property type="entry name" value="DNA ligase/mRNA capping enzyme, catalytic domain"/>
    <property type="match status" value="1"/>
</dbReference>
<evidence type="ECO:0000256" key="2">
    <source>
        <dbReference type="ARBA" id="ARBA00012727"/>
    </source>
</evidence>
<dbReference type="GO" id="GO:0003910">
    <property type="term" value="F:DNA ligase (ATP) activity"/>
    <property type="evidence" value="ECO:0007669"/>
    <property type="project" value="UniProtKB-EC"/>
</dbReference>
<dbReference type="InterPro" id="IPR012340">
    <property type="entry name" value="NA-bd_OB-fold"/>
</dbReference>
<dbReference type="InterPro" id="IPR014144">
    <property type="entry name" value="LigD_PE_domain"/>
</dbReference>
<name>F4H018_CELFA</name>
<evidence type="ECO:0000259" key="6">
    <source>
        <dbReference type="PROSITE" id="PS50160"/>
    </source>
</evidence>
<evidence type="ECO:0000313" key="8">
    <source>
        <dbReference type="Proteomes" id="UP000008460"/>
    </source>
</evidence>
<feature type="compositionally biased region" description="Basic and acidic residues" evidence="5">
    <location>
        <begin position="1"/>
        <end position="21"/>
    </location>
</feature>
<dbReference type="RefSeq" id="WP_013769969.1">
    <property type="nucleotide sequence ID" value="NC_015514.1"/>
</dbReference>
<dbReference type="GO" id="GO:0005524">
    <property type="term" value="F:ATP binding"/>
    <property type="evidence" value="ECO:0007669"/>
    <property type="project" value="InterPro"/>
</dbReference>
<dbReference type="EMBL" id="CP002666">
    <property type="protein sequence ID" value="AEE44940.1"/>
    <property type="molecule type" value="Genomic_DNA"/>
</dbReference>
<dbReference type="PANTHER" id="PTHR45674">
    <property type="entry name" value="DNA LIGASE 1/3 FAMILY MEMBER"/>
    <property type="match status" value="1"/>
</dbReference>
<dbReference type="Gene3D" id="3.30.1490.70">
    <property type="match status" value="1"/>
</dbReference>
<dbReference type="HOGENOM" id="CLU_008325_2_0_11"/>
<dbReference type="InterPro" id="IPR012309">
    <property type="entry name" value="DNA_ligase_ATP-dep_C"/>
</dbReference>
<keyword evidence="8" id="KW-1185">Reference proteome</keyword>
<dbReference type="Gene3D" id="2.40.50.140">
    <property type="entry name" value="Nucleic acid-binding proteins"/>
    <property type="match status" value="1"/>
</dbReference>
<comment type="similarity">
    <text evidence="1">Belongs to the ATP-dependent DNA ligase family.</text>
</comment>
<evidence type="ECO:0000313" key="7">
    <source>
        <dbReference type="EMBL" id="AEE44940.1"/>
    </source>
</evidence>
<dbReference type="EC" id="6.5.1.1" evidence="2"/>
<dbReference type="SUPFAM" id="SSF50249">
    <property type="entry name" value="Nucleic acid-binding proteins"/>
    <property type="match status" value="1"/>
</dbReference>
<evidence type="ECO:0000256" key="3">
    <source>
        <dbReference type="ARBA" id="ARBA00022598"/>
    </source>
</evidence>
<dbReference type="CDD" id="cd07971">
    <property type="entry name" value="OBF_DNA_ligase_LigD"/>
    <property type="match status" value="1"/>
</dbReference>
<dbReference type="eggNOG" id="COG1793">
    <property type="taxonomic scope" value="Bacteria"/>
</dbReference>
<evidence type="ECO:0000256" key="5">
    <source>
        <dbReference type="SAM" id="MobiDB-lite"/>
    </source>
</evidence>
<dbReference type="InterPro" id="IPR014146">
    <property type="entry name" value="LigD_ligase_dom"/>
</dbReference>
<dbReference type="STRING" id="590998.Celf_0800"/>
<keyword evidence="3 7" id="KW-0436">Ligase</keyword>
<feature type="domain" description="ATP-dependent DNA ligase family profile" evidence="6">
    <location>
        <begin position="276"/>
        <end position="402"/>
    </location>
</feature>
<evidence type="ECO:0000256" key="1">
    <source>
        <dbReference type="ARBA" id="ARBA00007572"/>
    </source>
</evidence>
<dbReference type="Pfam" id="PF13298">
    <property type="entry name" value="LigD_N"/>
    <property type="match status" value="1"/>
</dbReference>
<accession>F4H018</accession>
<dbReference type="NCBIfam" id="TIGR02777">
    <property type="entry name" value="LigD_PE_dom"/>
    <property type="match status" value="1"/>
</dbReference>
<dbReference type="PANTHER" id="PTHR45674:SF4">
    <property type="entry name" value="DNA LIGASE 1"/>
    <property type="match status" value="1"/>
</dbReference>
<feature type="region of interest" description="Disordered" evidence="5">
    <location>
        <begin position="1"/>
        <end position="35"/>
    </location>
</feature>
<dbReference type="InterPro" id="IPR050191">
    <property type="entry name" value="ATP-dep_DNA_ligase"/>
</dbReference>
<evidence type="ECO:0000256" key="4">
    <source>
        <dbReference type="ARBA" id="ARBA00034003"/>
    </source>
</evidence>
<dbReference type="CDD" id="cd07906">
    <property type="entry name" value="Adenylation_DNA_ligase_LigD_LigC"/>
    <property type="match status" value="1"/>
</dbReference>
<dbReference type="InterPro" id="IPR012310">
    <property type="entry name" value="DNA_ligase_ATP-dep_cent"/>
</dbReference>
<organism evidence="7 8">
    <name type="scientific">Cellulomonas fimi (strain ATCC 484 / DSM 20113 / JCM 1341 / CCUG 24087 / LMG 16345 / NBRC 15513 / NCIMB 8980 / NCTC 7547 / NRS-133)</name>
    <dbReference type="NCBI Taxonomy" id="590998"/>
    <lineage>
        <taxon>Bacteria</taxon>
        <taxon>Bacillati</taxon>
        <taxon>Actinomycetota</taxon>
        <taxon>Actinomycetes</taxon>
        <taxon>Micrococcales</taxon>
        <taxon>Cellulomonadaceae</taxon>
        <taxon>Cellulomonas</taxon>
    </lineage>
</organism>
<dbReference type="GO" id="GO:0006310">
    <property type="term" value="P:DNA recombination"/>
    <property type="evidence" value="ECO:0007669"/>
    <property type="project" value="InterPro"/>
</dbReference>
<dbReference type="Gene3D" id="3.30.470.30">
    <property type="entry name" value="DNA ligase/mRNA capping enzyme"/>
    <property type="match status" value="1"/>
</dbReference>
<dbReference type="GO" id="GO:0006281">
    <property type="term" value="P:DNA repair"/>
    <property type="evidence" value="ECO:0007669"/>
    <property type="project" value="InterPro"/>
</dbReference>
<dbReference type="InterPro" id="IPR016059">
    <property type="entry name" value="DNA_ligase_ATP-dep_CS"/>
</dbReference>
<dbReference type="Pfam" id="PF04679">
    <property type="entry name" value="DNA_ligase_A_C"/>
    <property type="match status" value="1"/>
</dbReference>
<proteinExistence type="inferred from homology"/>
<sequence length="491" mass="54399">MPGSKPLDEYRAKRDPARTREPVPPPDAPLPRGDGRTFVIQEHHARALHWDLRLERDGVLVSWAVPKGLPQEPGTNHLAVHTEDHPMEYATFEGEIAAGEYGAGHMTVWDRGTYETVKWSDREVQVVLHGERVDGRYVLFRTRGRGGGARDDGRSWMVHRMDPPTRTDWTPLPELVRPMAAVPGELPGDDAAWAFEMKWDGVRAVAYVDGGRVRLMSRNDLDVTRSYPEVAGLGEQLGSVQAVLDGELVTFDQRGAPDFGRLQQRMHVADPAVARRLAQSVPVVYLLFDVLHLDGRPTVDLPYDERRRLLEDLGLAGRSWQTPPAFDGPGAAILAASAENGLEGVLAKRRTSPYRPGRRSPDWVKVKHVRMQEVVLAGWKPGKGARAETLGALVLGVPDGDGVLRPAGGVGTGFTRRALDDLLRRLAPLETATSPFVDRLPAAETRDVHWVRPELVGEVAFAGWTSDGRLRHPSWRGLRPDKDPRDVVREA</sequence>
<gene>
    <name evidence="7" type="ordered locus">Celf_0800</name>
</gene>
<dbReference type="PROSITE" id="PS00697">
    <property type="entry name" value="DNA_LIGASE_A1"/>
    <property type="match status" value="1"/>
</dbReference>
<dbReference type="KEGG" id="cfi:Celf_0800"/>
<comment type="catalytic activity">
    <reaction evidence="4">
        <text>ATP + (deoxyribonucleotide)n-3'-hydroxyl + 5'-phospho-(deoxyribonucleotide)m = (deoxyribonucleotide)n+m + AMP + diphosphate.</text>
        <dbReference type="EC" id="6.5.1.1"/>
    </reaction>
</comment>
<dbReference type="PROSITE" id="PS50160">
    <property type="entry name" value="DNA_LIGASE_A3"/>
    <property type="match status" value="1"/>
</dbReference>
<reference evidence="7 8" key="1">
    <citation type="submission" date="2011-04" db="EMBL/GenBank/DDBJ databases">
        <title>Complete sequence of Cellulomonas fimi ATCC 484.</title>
        <authorList>
            <consortium name="US DOE Joint Genome Institute"/>
            <person name="Lucas S."/>
            <person name="Han J."/>
            <person name="Lapidus A."/>
            <person name="Cheng J.-F."/>
            <person name="Goodwin L."/>
            <person name="Pitluck S."/>
            <person name="Peters L."/>
            <person name="Chertkov O."/>
            <person name="Detter J.C."/>
            <person name="Han C."/>
            <person name="Tapia R."/>
            <person name="Land M."/>
            <person name="Hauser L."/>
            <person name="Kyrpides N."/>
            <person name="Ivanova N."/>
            <person name="Ovchinnikova G."/>
            <person name="Pagani I."/>
            <person name="Mead D."/>
            <person name="Brumm P."/>
            <person name="Woyke T."/>
        </authorList>
    </citation>
    <scope>NUCLEOTIDE SEQUENCE [LARGE SCALE GENOMIC DNA]</scope>
    <source>
        <strain evidence="8">ATCC 484 / DSM 20113 / JCM 1341 / NBRC 15513 / NCIMB 8980 / NCTC 7547</strain>
    </source>
</reference>
<dbReference type="AlphaFoldDB" id="F4H018"/>
<dbReference type="NCBIfam" id="TIGR02779">
    <property type="entry name" value="NHEJ_ligase_lig"/>
    <property type="match status" value="1"/>
</dbReference>
<dbReference type="Proteomes" id="UP000008460">
    <property type="component" value="Chromosome"/>
</dbReference>
<protein>
    <recommendedName>
        <fullName evidence="2">DNA ligase (ATP)</fullName>
        <ecNumber evidence="2">6.5.1.1</ecNumber>
    </recommendedName>
</protein>